<evidence type="ECO:0000313" key="2">
    <source>
        <dbReference type="Proteomes" id="UP000675920"/>
    </source>
</evidence>
<dbReference type="InterPro" id="IPR050383">
    <property type="entry name" value="GlyoxalaseI/FosfomycinResist"/>
</dbReference>
<dbReference type="InterPro" id="IPR029068">
    <property type="entry name" value="Glyas_Bleomycin-R_OHBP_Dase"/>
</dbReference>
<dbReference type="Gene3D" id="3.10.180.10">
    <property type="entry name" value="2,3-Dihydroxybiphenyl 1,2-Dioxygenase, domain 1"/>
    <property type="match status" value="1"/>
</dbReference>
<dbReference type="AlphaFoldDB" id="A0A8B6XBM7"/>
<evidence type="ECO:0000313" key="3">
    <source>
        <dbReference type="RefSeq" id="WP_084545220.1"/>
    </source>
</evidence>
<dbReference type="OrthoDB" id="9812656at2"/>
<name>A0A8B6XBM7_9BURK</name>
<sequence length="179" mass="19037">MNSARPSPPAATPLTPTNAPLAAAAPLDAAGADAARQPGIRAPAARITGWDHVGIRVSDRDEALAFYARLGFRLVLDLPRHEAAELETADGVRINLIFNGARRPGRRNVLLDEPVKLPGMTHPAFVVPDLGALQTLLARHAIPITEGPHPIGPRRIALFVRDPDGNVLEFNQLIGGDDA</sequence>
<dbReference type="InterPro" id="IPR037523">
    <property type="entry name" value="VOC_core"/>
</dbReference>
<dbReference type="Pfam" id="PF00903">
    <property type="entry name" value="Glyoxalase"/>
    <property type="match status" value="1"/>
</dbReference>
<keyword evidence="2" id="KW-1185">Reference proteome</keyword>
<accession>A0A8B6XBM7</accession>
<organism evidence="2 3">
    <name type="scientific">Derxia gummosa DSM 723</name>
    <dbReference type="NCBI Taxonomy" id="1121388"/>
    <lineage>
        <taxon>Bacteria</taxon>
        <taxon>Pseudomonadati</taxon>
        <taxon>Pseudomonadota</taxon>
        <taxon>Betaproteobacteria</taxon>
        <taxon>Burkholderiales</taxon>
        <taxon>Alcaligenaceae</taxon>
        <taxon>Derxia</taxon>
    </lineage>
</organism>
<reference evidence="3" key="3">
    <citation type="submission" date="2025-08" db="UniProtKB">
        <authorList>
            <consortium name="RefSeq"/>
        </authorList>
    </citation>
    <scope>IDENTIFICATION</scope>
</reference>
<dbReference type="PANTHER" id="PTHR21366">
    <property type="entry name" value="GLYOXALASE FAMILY PROTEIN"/>
    <property type="match status" value="1"/>
</dbReference>
<dbReference type="RefSeq" id="WP_084545220.1">
    <property type="nucleotide sequence ID" value="NZ_AXWS01000018.1"/>
</dbReference>
<reference evidence="3" key="2">
    <citation type="journal article" date="2011" name="J. Inorg. Biochem.">
        <title>Structural and mechanistic comparisons of the metal-binding members of the vicinal oxygen chelate (VOC) superfamily.</title>
        <authorList>
            <person name="He P."/>
            <person name="Moran G.R."/>
        </authorList>
    </citation>
    <scope>NUCLEOTIDE SEQUENCE</scope>
</reference>
<dbReference type="SUPFAM" id="SSF54593">
    <property type="entry name" value="Glyoxalase/Bleomycin resistance protein/Dihydroxybiphenyl dioxygenase"/>
    <property type="match status" value="1"/>
</dbReference>
<feature type="domain" description="VOC" evidence="1">
    <location>
        <begin position="49"/>
        <end position="173"/>
    </location>
</feature>
<evidence type="ECO:0000259" key="1">
    <source>
        <dbReference type="PROSITE" id="PS51819"/>
    </source>
</evidence>
<reference evidence="3" key="1">
    <citation type="journal article" date="2000" name="Biochemistry">
        <title>Mechanistic diversity in a metalloenzyme superfamily.</title>
        <authorList>
            <person name="Armstrong R.N."/>
        </authorList>
    </citation>
    <scope>NUCLEOTIDE SEQUENCE</scope>
</reference>
<dbReference type="PROSITE" id="PS51819">
    <property type="entry name" value="VOC"/>
    <property type="match status" value="1"/>
</dbReference>
<proteinExistence type="predicted"/>
<dbReference type="InterPro" id="IPR004360">
    <property type="entry name" value="Glyas_Fos-R_dOase_dom"/>
</dbReference>
<dbReference type="Proteomes" id="UP000675920">
    <property type="component" value="Unplaced"/>
</dbReference>
<protein>
    <submittedName>
        <fullName evidence="3">VOC family protein</fullName>
    </submittedName>
</protein>